<dbReference type="KEGG" id="marz:MARA_04480"/>
<dbReference type="InterPro" id="IPR036430">
    <property type="entry name" value="RNase_T2-like_sf"/>
</dbReference>
<keyword evidence="5" id="KW-1185">Reference proteome</keyword>
<geneLocation type="plasmid" evidence="5">
    <name>pjcm18538 dna</name>
</geneLocation>
<evidence type="ECO:0000313" key="4">
    <source>
        <dbReference type="EMBL" id="BBY46980.1"/>
    </source>
</evidence>
<gene>
    <name evidence="4" type="ORF">MARA_04480</name>
</gene>
<proteinExistence type="inferred from homology"/>
<evidence type="ECO:0000256" key="3">
    <source>
        <dbReference type="SAM" id="Phobius"/>
    </source>
</evidence>
<keyword evidence="3" id="KW-0812">Transmembrane</keyword>
<evidence type="ECO:0000256" key="2">
    <source>
        <dbReference type="RuleBase" id="RU004328"/>
    </source>
</evidence>
<dbReference type="Proteomes" id="UP000467428">
    <property type="component" value="Chromosome"/>
</dbReference>
<sequence>MQRGDVTVFSISAVLTAVVAAAVACSLLMFDGNRSTLVSDSSSDSSWLVLTWSPSFCKAQPADPECRSGELVGMERTLILHGLWPQPRDNQYCGVSRRLEEVASKGRGDLPPIELSDGVRAGLQSTMANSSHLSLHEWYAHGTCSGVTPDAYFGDAVALTARVRETLDPLFRDADGGQLPVSAVRARMDERFGPGAGERVGLSCLNAKGEGAYVVDVRLSLPSVAALRTIDESLDLGTLLNEAPPITSECAHGLVP</sequence>
<evidence type="ECO:0000313" key="5">
    <source>
        <dbReference type="Proteomes" id="UP000467428"/>
    </source>
</evidence>
<dbReference type="GO" id="GO:0003723">
    <property type="term" value="F:RNA binding"/>
    <property type="evidence" value="ECO:0007669"/>
    <property type="project" value="InterPro"/>
</dbReference>
<dbReference type="SUPFAM" id="SSF55895">
    <property type="entry name" value="Ribonuclease Rh-like"/>
    <property type="match status" value="1"/>
</dbReference>
<feature type="transmembrane region" description="Helical" evidence="3">
    <location>
        <begin position="6"/>
        <end position="30"/>
    </location>
</feature>
<dbReference type="PANTHER" id="PTHR11240:SF22">
    <property type="entry name" value="RIBONUCLEASE T2"/>
    <property type="match status" value="1"/>
</dbReference>
<name>A0A7I7RRZ7_9MYCO</name>
<dbReference type="Pfam" id="PF00445">
    <property type="entry name" value="Ribonuclease_T2"/>
    <property type="match status" value="1"/>
</dbReference>
<keyword evidence="3" id="KW-1133">Transmembrane helix</keyword>
<organism evidence="4 5">
    <name type="scientific">Mycolicibacterium arabiense</name>
    <dbReference type="NCBI Taxonomy" id="1286181"/>
    <lineage>
        <taxon>Bacteria</taxon>
        <taxon>Bacillati</taxon>
        <taxon>Actinomycetota</taxon>
        <taxon>Actinomycetes</taxon>
        <taxon>Mycobacteriales</taxon>
        <taxon>Mycobacteriaceae</taxon>
        <taxon>Mycolicibacterium</taxon>
    </lineage>
</organism>
<dbReference type="AlphaFoldDB" id="A0A7I7RRZ7"/>
<dbReference type="GO" id="GO:0033897">
    <property type="term" value="F:ribonuclease T2 activity"/>
    <property type="evidence" value="ECO:0007669"/>
    <property type="project" value="InterPro"/>
</dbReference>
<dbReference type="EMBL" id="AP022593">
    <property type="protein sequence ID" value="BBY46980.1"/>
    <property type="molecule type" value="Genomic_DNA"/>
</dbReference>
<evidence type="ECO:0000256" key="1">
    <source>
        <dbReference type="ARBA" id="ARBA00007469"/>
    </source>
</evidence>
<protein>
    <submittedName>
        <fullName evidence="4">Uncharacterized protein</fullName>
    </submittedName>
</protein>
<reference evidence="4 5" key="1">
    <citation type="journal article" date="2019" name="Emerg. Microbes Infect.">
        <title>Comprehensive subspecies identification of 175 nontuberculous mycobacteria species based on 7547 genomic profiles.</title>
        <authorList>
            <person name="Matsumoto Y."/>
            <person name="Kinjo T."/>
            <person name="Motooka D."/>
            <person name="Nabeya D."/>
            <person name="Jung N."/>
            <person name="Uechi K."/>
            <person name="Horii T."/>
            <person name="Iida T."/>
            <person name="Fujita J."/>
            <person name="Nakamura S."/>
        </authorList>
    </citation>
    <scope>NUCLEOTIDE SEQUENCE [LARGE SCALE GENOMIC DNA]</scope>
    <source>
        <strain evidence="4 5">JCM 18538</strain>
    </source>
</reference>
<dbReference type="PANTHER" id="PTHR11240">
    <property type="entry name" value="RIBONUCLEASE T2"/>
    <property type="match status" value="1"/>
</dbReference>
<dbReference type="Gene3D" id="3.90.730.10">
    <property type="entry name" value="Ribonuclease T2-like"/>
    <property type="match status" value="1"/>
</dbReference>
<accession>A0A7I7RRZ7</accession>
<keyword evidence="3" id="KW-0472">Membrane</keyword>
<comment type="similarity">
    <text evidence="1 2">Belongs to the RNase T2 family.</text>
</comment>
<dbReference type="InterPro" id="IPR001568">
    <property type="entry name" value="RNase_T2-like"/>
</dbReference>
<dbReference type="PROSITE" id="PS51257">
    <property type="entry name" value="PROKAR_LIPOPROTEIN"/>
    <property type="match status" value="1"/>
</dbReference>